<organism evidence="1">
    <name type="scientific">bioreactor metagenome</name>
    <dbReference type="NCBI Taxonomy" id="1076179"/>
    <lineage>
        <taxon>unclassified sequences</taxon>
        <taxon>metagenomes</taxon>
        <taxon>ecological metagenomes</taxon>
    </lineage>
</organism>
<evidence type="ECO:0000313" key="1">
    <source>
        <dbReference type="EMBL" id="MPN58425.1"/>
    </source>
</evidence>
<sequence length="173" mass="19548">MPKTNAFVCALYQARNIGQYKTAAFCNTHNPQHRCKGCKMISGNLRFSSGNHGNNTGFSDTRIADQTNIRQQFQFQLQSTRFTRLAFFGKGRRSMHAIDKAGISPAATASSRHNGLLTILSKISNNLAGFFISYQRSRRNLNIERLRRCTMHILRLSVCTIIGRKFAFIAKIN</sequence>
<accession>A0A645J3Y5</accession>
<protein>
    <submittedName>
        <fullName evidence="1">Uncharacterized protein</fullName>
    </submittedName>
</protein>
<dbReference type="AlphaFoldDB" id="A0A645J3Y5"/>
<name>A0A645J3Y5_9ZZZZ</name>
<gene>
    <name evidence="1" type="ORF">SDC9_206130</name>
</gene>
<dbReference type="EMBL" id="VSSQ01131087">
    <property type="protein sequence ID" value="MPN58425.1"/>
    <property type="molecule type" value="Genomic_DNA"/>
</dbReference>
<reference evidence="1" key="1">
    <citation type="submission" date="2019-08" db="EMBL/GenBank/DDBJ databases">
        <authorList>
            <person name="Kucharzyk K."/>
            <person name="Murdoch R.W."/>
            <person name="Higgins S."/>
            <person name="Loffler F."/>
        </authorList>
    </citation>
    <scope>NUCLEOTIDE SEQUENCE</scope>
</reference>
<proteinExistence type="predicted"/>
<comment type="caution">
    <text evidence="1">The sequence shown here is derived from an EMBL/GenBank/DDBJ whole genome shotgun (WGS) entry which is preliminary data.</text>
</comment>